<feature type="transmembrane region" description="Helical" evidence="14">
    <location>
        <begin position="54"/>
        <end position="74"/>
    </location>
</feature>
<evidence type="ECO:0000256" key="9">
    <source>
        <dbReference type="ARBA" id="ARBA00022989"/>
    </source>
</evidence>
<dbReference type="InterPro" id="IPR003918">
    <property type="entry name" value="NADH_UbQ_OxRdtase"/>
</dbReference>
<keyword evidence="14" id="KW-0793">Thylakoid</keyword>
<dbReference type="HAMAP" id="MF_00491">
    <property type="entry name" value="NDH1_NuoM"/>
    <property type="match status" value="1"/>
</dbReference>
<dbReference type="GO" id="GO:0016655">
    <property type="term" value="F:oxidoreductase activity, acting on NAD(P)H, quinone or similar compound as acceptor"/>
    <property type="evidence" value="ECO:0007669"/>
    <property type="project" value="UniProtKB-UniRule"/>
</dbReference>
<keyword evidence="6 14" id="KW-0521">NADP</keyword>
<feature type="transmembrane region" description="Helical" evidence="14">
    <location>
        <begin position="185"/>
        <end position="209"/>
    </location>
</feature>
<comment type="catalytic activity">
    <reaction evidence="12 14">
        <text>a plastoquinone + NADPH + (n+1) H(+)(in) = a plastoquinol + NADP(+) + n H(+)(out)</text>
        <dbReference type="Rhea" id="RHEA:42612"/>
        <dbReference type="Rhea" id="RHEA-COMP:9561"/>
        <dbReference type="Rhea" id="RHEA-COMP:9562"/>
        <dbReference type="ChEBI" id="CHEBI:15378"/>
        <dbReference type="ChEBI" id="CHEBI:17757"/>
        <dbReference type="ChEBI" id="CHEBI:57783"/>
        <dbReference type="ChEBI" id="CHEBI:58349"/>
        <dbReference type="ChEBI" id="CHEBI:62192"/>
    </reaction>
</comment>
<dbReference type="GO" id="GO:0008137">
    <property type="term" value="F:NADH dehydrogenase (ubiquinone) activity"/>
    <property type="evidence" value="ECO:0007669"/>
    <property type="project" value="InterPro"/>
</dbReference>
<reference evidence="16" key="1">
    <citation type="submission" date="2017-05" db="EMBL/GenBank/DDBJ databases">
        <title>The complete chloroplast genome sequence of Plukenetia volubilis.</title>
        <authorList>
            <person name="Hu X.-D."/>
            <person name="Pan B.-Z."/>
            <person name="Xu Z.-F."/>
        </authorList>
    </citation>
    <scope>NUCLEOTIDE SEQUENCE</scope>
</reference>
<feature type="transmembrane region" description="Helical" evidence="14">
    <location>
        <begin position="94"/>
        <end position="119"/>
    </location>
</feature>
<dbReference type="PRINTS" id="PR01437">
    <property type="entry name" value="NUOXDRDTASE4"/>
</dbReference>
<dbReference type="GO" id="GO:0042773">
    <property type="term" value="P:ATP synthesis coupled electron transport"/>
    <property type="evidence" value="ECO:0007669"/>
    <property type="project" value="InterPro"/>
</dbReference>
<evidence type="ECO:0000256" key="6">
    <source>
        <dbReference type="ARBA" id="ARBA00022857"/>
    </source>
</evidence>
<feature type="transmembrane region" description="Helical" evidence="14">
    <location>
        <begin position="229"/>
        <end position="252"/>
    </location>
</feature>
<dbReference type="Pfam" id="PF00361">
    <property type="entry name" value="Proton_antipo_M"/>
    <property type="match status" value="1"/>
</dbReference>
<feature type="transmembrane region" description="Helical" evidence="14">
    <location>
        <begin position="153"/>
        <end position="173"/>
    </location>
</feature>
<evidence type="ECO:0000256" key="5">
    <source>
        <dbReference type="ARBA" id="ARBA00022719"/>
    </source>
</evidence>
<sequence>MLCFRVRVFLVQAYLAFTTNSFPWLTIFVVLPVSAGSLIFFFPHKGNKVIRWYTLFICILEFLLLTYVFFYYFQLDDPLIQLTEDYKWIQFFDFYWRLGIDGFSLIPILLTGFITTLATLAARPITRDSRLFHFLMLAMYSGQIGLFSSQDLLLFFIMWELELIPVYLLLSVWGGKKRLYSATKFILYTAGGSVFLLMGALGIALYGSNEPRFHFETSANQSYPVALEIFFYIGFLIAFAVKSPIIPLHIWLPDTHGEAHYSTCMLLAGILLKMGAYGLVRINMELLPHAHSTFSPWLIIIGVIQIIYAASTSPGQRNLKQRIAYSSVSHMGFIIIGIYSINDMGFNGAILQIISHGFIGAALFFLAGTSYDRIRRVYLDEMGGMAALMPKIFTTFSILSLASLALPGMSGFFAELAIFFGIITGQKYLLMSKIVITFGMAVGMILTPIYLLSMLRQMFYGYKLFTAPNSYFFDSGPRELFVSISILLPVIGIGIYPDFLFSLSVDRVEALLSNYFYK</sequence>
<protein>
    <recommendedName>
        <fullName evidence="14">NAD(P)H-quinone oxidoreductase chain 4</fullName>
        <ecNumber evidence="14">7.1.1.-</ecNumber>
    </recommendedName>
    <alternativeName>
        <fullName evidence="14">NAD(P)H dehydrogenase I, chain 4</fullName>
    </alternativeName>
    <alternativeName>
        <fullName evidence="14">NDH-1, chain 4</fullName>
    </alternativeName>
</protein>
<name>A0A291LRG9_9ROSI</name>
<geneLocation type="plastid" evidence="16"/>
<gene>
    <name evidence="14 16" type="primary">ndhD</name>
</gene>
<keyword evidence="5 14" id="KW-0874">Quinone</keyword>
<feature type="domain" description="NADH:quinone oxidoreductase/Mrp antiporter transmembrane" evidence="15">
    <location>
        <begin position="149"/>
        <end position="437"/>
    </location>
</feature>
<dbReference type="InterPro" id="IPR010227">
    <property type="entry name" value="NADH_Q_OxRdtase_chainM/4"/>
</dbReference>
<comment type="subcellular location">
    <subcellularLocation>
        <location evidence="14">Cellular thylakoid membrane</location>
        <topology evidence="14">Multi-pass membrane protein</topology>
    </subcellularLocation>
    <subcellularLocation>
        <location evidence="1">Plastid</location>
        <location evidence="1">Chloroplast thylakoid membrane</location>
        <topology evidence="1">Multi-pass membrane protein</topology>
    </subcellularLocation>
</comment>
<organism evidence="16">
    <name type="scientific">Plukenetia volubilis</name>
    <dbReference type="NCBI Taxonomy" id="316893"/>
    <lineage>
        <taxon>Eukaryota</taxon>
        <taxon>Viridiplantae</taxon>
        <taxon>Streptophyta</taxon>
        <taxon>Embryophyta</taxon>
        <taxon>Tracheophyta</taxon>
        <taxon>Spermatophyta</taxon>
        <taxon>Magnoliopsida</taxon>
        <taxon>eudicotyledons</taxon>
        <taxon>Gunneridae</taxon>
        <taxon>Pentapetalae</taxon>
        <taxon>rosids</taxon>
        <taxon>fabids</taxon>
        <taxon>Malpighiales</taxon>
        <taxon>Euphorbiaceae</taxon>
        <taxon>Acalyphoideae</taxon>
        <taxon>Plukenetieae</taxon>
        <taxon>Plukenetia</taxon>
    </lineage>
</organism>
<evidence type="ECO:0000256" key="10">
    <source>
        <dbReference type="ARBA" id="ARBA00023027"/>
    </source>
</evidence>
<evidence type="ECO:0000256" key="2">
    <source>
        <dbReference type="ARBA" id="ARBA00009025"/>
    </source>
</evidence>
<keyword evidence="3" id="KW-0150">Chloroplast</keyword>
<keyword evidence="11 14" id="KW-0472">Membrane</keyword>
<feature type="transmembrane region" description="Helical" evidence="14">
    <location>
        <begin position="22"/>
        <end position="42"/>
    </location>
</feature>
<dbReference type="AlphaFoldDB" id="A0A291LRG9"/>
<dbReference type="NCBIfam" id="TIGR01972">
    <property type="entry name" value="NDH_I_M"/>
    <property type="match status" value="1"/>
</dbReference>
<proteinExistence type="inferred from homology"/>
<keyword evidence="10 14" id="KW-0520">NAD</keyword>
<comment type="similarity">
    <text evidence="2 14">Belongs to the complex I subunit 4 family.</text>
</comment>
<evidence type="ECO:0000256" key="7">
    <source>
        <dbReference type="ARBA" id="ARBA00022957"/>
    </source>
</evidence>
<feature type="transmembrane region" description="Helical" evidence="14">
    <location>
        <begin position="131"/>
        <end position="147"/>
    </location>
</feature>
<keyword evidence="8 14" id="KW-1278">Translocase</keyword>
<keyword evidence="4 14" id="KW-0812">Transmembrane</keyword>
<evidence type="ECO:0000256" key="12">
    <source>
        <dbReference type="ARBA" id="ARBA00047726"/>
    </source>
</evidence>
<accession>A0A291LRG9</accession>
<keyword evidence="9 14" id="KW-1133">Transmembrane helix</keyword>
<comment type="function">
    <text evidence="14">NDH-1 shuttles electrons from NAD(P)H, via FMN and iron-sulfur (Fe-S) centers, to quinones in the respiratory chain. The immediate electron acceptor for the enzyme in this species is believed to be plastoquinone. Couples the redox reaction to proton translocation (for every two electrons transferred, four hydrogen ions are translocated across the cytoplasmic membrane), and thus conserves the redox energy in a proton gradient.</text>
</comment>
<keyword evidence="16" id="KW-0934">Plastid</keyword>
<dbReference type="GO" id="GO:0003954">
    <property type="term" value="F:NADH dehydrogenase activity"/>
    <property type="evidence" value="ECO:0007669"/>
    <property type="project" value="TreeGrafter"/>
</dbReference>
<feature type="transmembrane region" description="Helical" evidence="14">
    <location>
        <begin position="294"/>
        <end position="311"/>
    </location>
</feature>
<dbReference type="PANTHER" id="PTHR43507">
    <property type="entry name" value="NADH-UBIQUINONE OXIDOREDUCTASE CHAIN 4"/>
    <property type="match status" value="1"/>
</dbReference>
<dbReference type="InterPro" id="IPR022997">
    <property type="entry name" value="NADH_Q_OxRdtase_chain4"/>
</dbReference>
<dbReference type="InterPro" id="IPR001750">
    <property type="entry name" value="ND/Mrp_TM"/>
</dbReference>
<evidence type="ECO:0000313" key="16">
    <source>
        <dbReference type="EMBL" id="ATI24804.1"/>
    </source>
</evidence>
<evidence type="ECO:0000256" key="4">
    <source>
        <dbReference type="ARBA" id="ARBA00022692"/>
    </source>
</evidence>
<evidence type="ECO:0000256" key="13">
    <source>
        <dbReference type="ARBA" id="ARBA00048026"/>
    </source>
</evidence>
<evidence type="ECO:0000256" key="3">
    <source>
        <dbReference type="ARBA" id="ARBA00022528"/>
    </source>
</evidence>
<dbReference type="EC" id="7.1.1.-" evidence="14"/>
<comment type="catalytic activity">
    <reaction evidence="13 14">
        <text>a plastoquinone + NADH + (n+1) H(+)(in) = a plastoquinol + NAD(+) + n H(+)(out)</text>
        <dbReference type="Rhea" id="RHEA:42608"/>
        <dbReference type="Rhea" id="RHEA-COMP:9561"/>
        <dbReference type="Rhea" id="RHEA-COMP:9562"/>
        <dbReference type="ChEBI" id="CHEBI:15378"/>
        <dbReference type="ChEBI" id="CHEBI:17757"/>
        <dbReference type="ChEBI" id="CHEBI:57540"/>
        <dbReference type="ChEBI" id="CHEBI:57945"/>
        <dbReference type="ChEBI" id="CHEBI:62192"/>
    </reaction>
</comment>
<evidence type="ECO:0000256" key="11">
    <source>
        <dbReference type="ARBA" id="ARBA00023136"/>
    </source>
</evidence>
<evidence type="ECO:0000256" key="14">
    <source>
        <dbReference type="HAMAP-Rule" id="MF_00491"/>
    </source>
</evidence>
<evidence type="ECO:0000259" key="15">
    <source>
        <dbReference type="Pfam" id="PF00361"/>
    </source>
</evidence>
<feature type="transmembrane region" description="Helical" evidence="14">
    <location>
        <begin position="323"/>
        <end position="341"/>
    </location>
</feature>
<keyword evidence="7 14" id="KW-0618">Plastoquinone</keyword>
<dbReference type="GO" id="GO:0015990">
    <property type="term" value="P:electron transport coupled proton transport"/>
    <property type="evidence" value="ECO:0007669"/>
    <property type="project" value="TreeGrafter"/>
</dbReference>
<feature type="transmembrane region" description="Helical" evidence="14">
    <location>
        <begin position="392"/>
        <end position="422"/>
    </location>
</feature>
<dbReference type="GO" id="GO:0048039">
    <property type="term" value="F:ubiquinone binding"/>
    <property type="evidence" value="ECO:0007669"/>
    <property type="project" value="TreeGrafter"/>
</dbReference>
<evidence type="ECO:0000256" key="1">
    <source>
        <dbReference type="ARBA" id="ARBA00004454"/>
    </source>
</evidence>
<feature type="transmembrane region" description="Helical" evidence="14">
    <location>
        <begin position="353"/>
        <end position="371"/>
    </location>
</feature>
<evidence type="ECO:0000256" key="8">
    <source>
        <dbReference type="ARBA" id="ARBA00022967"/>
    </source>
</evidence>
<dbReference type="EMBL" id="MF062253">
    <property type="protein sequence ID" value="ATI24804.1"/>
    <property type="molecule type" value="Genomic_DNA"/>
</dbReference>
<dbReference type="PANTHER" id="PTHR43507:SF21">
    <property type="entry name" value="NAD(P)H-QUINONE OXIDOREDUCTASE CHAIN 4, CHLOROPLASTIC"/>
    <property type="match status" value="1"/>
</dbReference>
<feature type="transmembrane region" description="Helical" evidence="14">
    <location>
        <begin position="264"/>
        <end position="282"/>
    </location>
</feature>
<dbReference type="GO" id="GO:0009535">
    <property type="term" value="C:chloroplast thylakoid membrane"/>
    <property type="evidence" value="ECO:0007669"/>
    <property type="project" value="UniProtKB-SubCell"/>
</dbReference>
<feature type="transmembrane region" description="Helical" evidence="14">
    <location>
        <begin position="434"/>
        <end position="455"/>
    </location>
</feature>
<feature type="transmembrane region" description="Helical" evidence="14">
    <location>
        <begin position="480"/>
        <end position="497"/>
    </location>
</feature>